<evidence type="ECO:0000313" key="9">
    <source>
        <dbReference type="EMBL" id="KAL2497464.1"/>
    </source>
</evidence>
<evidence type="ECO:0000256" key="5">
    <source>
        <dbReference type="ARBA" id="ARBA00023002"/>
    </source>
</evidence>
<evidence type="ECO:0000256" key="6">
    <source>
        <dbReference type="ARBA" id="ARBA00023004"/>
    </source>
</evidence>
<gene>
    <name evidence="9" type="ORF">Adt_23014</name>
</gene>
<dbReference type="AlphaFoldDB" id="A0ABD1S9N9"/>
<feature type="signal peptide" evidence="8">
    <location>
        <begin position="1"/>
        <end position="16"/>
    </location>
</feature>
<evidence type="ECO:0000256" key="7">
    <source>
        <dbReference type="ARBA" id="ARBA00023033"/>
    </source>
</evidence>
<dbReference type="GO" id="GO:0046872">
    <property type="term" value="F:metal ion binding"/>
    <property type="evidence" value="ECO:0007669"/>
    <property type="project" value="UniProtKB-KW"/>
</dbReference>
<keyword evidence="6" id="KW-0408">Iron</keyword>
<reference evidence="10" key="1">
    <citation type="submission" date="2024-07" db="EMBL/GenBank/DDBJ databases">
        <title>Two chromosome-level genome assemblies of Korean endemic species Abeliophyllum distichum and Forsythia ovata (Oleaceae).</title>
        <authorList>
            <person name="Jang H."/>
        </authorList>
    </citation>
    <scope>NUCLEOTIDE SEQUENCE [LARGE SCALE GENOMIC DNA]</scope>
</reference>
<keyword evidence="7" id="KW-0503">Monooxygenase</keyword>
<keyword evidence="4" id="KW-0479">Metal-binding</keyword>
<dbReference type="InterPro" id="IPR001128">
    <property type="entry name" value="Cyt_P450"/>
</dbReference>
<evidence type="ECO:0000313" key="10">
    <source>
        <dbReference type="Proteomes" id="UP001604336"/>
    </source>
</evidence>
<accession>A0ABD1S9N9</accession>
<dbReference type="PANTHER" id="PTHR47944:SF5">
    <property type="entry name" value="CYTOCHROME P450 71A1-LIKE"/>
    <property type="match status" value="1"/>
</dbReference>
<comment type="similarity">
    <text evidence="2">Belongs to the cytochrome P450 family.</text>
</comment>
<keyword evidence="10" id="KW-1185">Reference proteome</keyword>
<dbReference type="EMBL" id="JBFOLK010000007">
    <property type="protein sequence ID" value="KAL2497464.1"/>
    <property type="molecule type" value="Genomic_DNA"/>
</dbReference>
<dbReference type="Proteomes" id="UP001604336">
    <property type="component" value="Unassembled WGS sequence"/>
</dbReference>
<feature type="chain" id="PRO_5044845678" evidence="8">
    <location>
        <begin position="17"/>
        <end position="199"/>
    </location>
</feature>
<dbReference type="PANTHER" id="PTHR47944">
    <property type="entry name" value="CYTOCHROME P450 98A9"/>
    <property type="match status" value="1"/>
</dbReference>
<evidence type="ECO:0000256" key="8">
    <source>
        <dbReference type="SAM" id="SignalP"/>
    </source>
</evidence>
<keyword evidence="5" id="KW-0560">Oxidoreductase</keyword>
<evidence type="ECO:0000256" key="3">
    <source>
        <dbReference type="ARBA" id="ARBA00022617"/>
    </source>
</evidence>
<keyword evidence="8" id="KW-0732">Signal</keyword>
<dbReference type="SUPFAM" id="SSF48264">
    <property type="entry name" value="Cytochrome P450"/>
    <property type="match status" value="1"/>
</dbReference>
<comment type="caution">
    <text evidence="9">The sequence shown here is derived from an EMBL/GenBank/DDBJ whole genome shotgun (WGS) entry which is preliminary data.</text>
</comment>
<organism evidence="9 10">
    <name type="scientific">Abeliophyllum distichum</name>
    <dbReference type="NCBI Taxonomy" id="126358"/>
    <lineage>
        <taxon>Eukaryota</taxon>
        <taxon>Viridiplantae</taxon>
        <taxon>Streptophyta</taxon>
        <taxon>Embryophyta</taxon>
        <taxon>Tracheophyta</taxon>
        <taxon>Spermatophyta</taxon>
        <taxon>Magnoliopsida</taxon>
        <taxon>eudicotyledons</taxon>
        <taxon>Gunneridae</taxon>
        <taxon>Pentapetalae</taxon>
        <taxon>asterids</taxon>
        <taxon>lamiids</taxon>
        <taxon>Lamiales</taxon>
        <taxon>Oleaceae</taxon>
        <taxon>Forsythieae</taxon>
        <taxon>Abeliophyllum</taxon>
    </lineage>
</organism>
<dbReference type="InterPro" id="IPR036396">
    <property type="entry name" value="Cyt_P450_sf"/>
</dbReference>
<protein>
    <submittedName>
        <fullName evidence="9">Cytochrome</fullName>
    </submittedName>
</protein>
<sequence length="199" mass="23301">MFLMITRLKWFQVVRILSLKTWWMFYCSLLRHPNLEVQLTTDSVKGLMQVAQTPRQPQSNGHFMKLLENHTSLKRQQKSLTELLGERERWVEENDLSKLPYIEAIIKETLRLHPLCTLLPPHFAIEDCKCIRLHCLERNNSPGSGRQRCPGYKLGLKIVHSALANLLHGFNWKLPKNMKPEDVRMEEVYGLTTHPKSAY</sequence>
<keyword evidence="3" id="KW-0349">Heme</keyword>
<name>A0ABD1S9N9_9LAMI</name>
<dbReference type="Gene3D" id="1.10.630.10">
    <property type="entry name" value="Cytochrome P450"/>
    <property type="match status" value="2"/>
</dbReference>
<evidence type="ECO:0000256" key="4">
    <source>
        <dbReference type="ARBA" id="ARBA00022723"/>
    </source>
</evidence>
<comment type="cofactor">
    <cofactor evidence="1">
        <name>heme</name>
        <dbReference type="ChEBI" id="CHEBI:30413"/>
    </cofactor>
</comment>
<dbReference type="GO" id="GO:0004497">
    <property type="term" value="F:monooxygenase activity"/>
    <property type="evidence" value="ECO:0007669"/>
    <property type="project" value="UniProtKB-KW"/>
</dbReference>
<dbReference type="Pfam" id="PF00067">
    <property type="entry name" value="p450"/>
    <property type="match status" value="1"/>
</dbReference>
<evidence type="ECO:0000256" key="1">
    <source>
        <dbReference type="ARBA" id="ARBA00001971"/>
    </source>
</evidence>
<proteinExistence type="inferred from homology"/>
<evidence type="ECO:0000256" key="2">
    <source>
        <dbReference type="ARBA" id="ARBA00010617"/>
    </source>
</evidence>